<protein>
    <submittedName>
        <fullName evidence="1">Uncharacterized protein</fullName>
    </submittedName>
</protein>
<evidence type="ECO:0000313" key="1">
    <source>
        <dbReference type="EMBL" id="KAK7272288.1"/>
    </source>
</evidence>
<accession>A0AAN9I995</accession>
<comment type="caution">
    <text evidence="1">The sequence shown here is derived from an EMBL/GenBank/DDBJ whole genome shotgun (WGS) entry which is preliminary data.</text>
</comment>
<dbReference type="EMBL" id="JAYKXN010000007">
    <property type="protein sequence ID" value="KAK7272288.1"/>
    <property type="molecule type" value="Genomic_DNA"/>
</dbReference>
<evidence type="ECO:0000313" key="2">
    <source>
        <dbReference type="Proteomes" id="UP001359559"/>
    </source>
</evidence>
<keyword evidence="2" id="KW-1185">Reference proteome</keyword>
<dbReference type="AlphaFoldDB" id="A0AAN9I995"/>
<dbReference type="Proteomes" id="UP001359559">
    <property type="component" value="Unassembled WGS sequence"/>
</dbReference>
<reference evidence="1 2" key="1">
    <citation type="submission" date="2024-01" db="EMBL/GenBank/DDBJ databases">
        <title>The genomes of 5 underutilized Papilionoideae crops provide insights into root nodulation and disease resistance.</title>
        <authorList>
            <person name="Yuan L."/>
        </authorList>
    </citation>
    <scope>NUCLEOTIDE SEQUENCE [LARGE SCALE GENOMIC DNA]</scope>
    <source>
        <strain evidence="1">LY-2023</strain>
        <tissue evidence="1">Leaf</tissue>
    </source>
</reference>
<organism evidence="1 2">
    <name type="scientific">Clitoria ternatea</name>
    <name type="common">Butterfly pea</name>
    <dbReference type="NCBI Taxonomy" id="43366"/>
    <lineage>
        <taxon>Eukaryota</taxon>
        <taxon>Viridiplantae</taxon>
        <taxon>Streptophyta</taxon>
        <taxon>Embryophyta</taxon>
        <taxon>Tracheophyta</taxon>
        <taxon>Spermatophyta</taxon>
        <taxon>Magnoliopsida</taxon>
        <taxon>eudicotyledons</taxon>
        <taxon>Gunneridae</taxon>
        <taxon>Pentapetalae</taxon>
        <taxon>rosids</taxon>
        <taxon>fabids</taxon>
        <taxon>Fabales</taxon>
        <taxon>Fabaceae</taxon>
        <taxon>Papilionoideae</taxon>
        <taxon>50 kb inversion clade</taxon>
        <taxon>NPAAA clade</taxon>
        <taxon>indigoferoid/millettioid clade</taxon>
        <taxon>Phaseoleae</taxon>
        <taxon>Clitoria</taxon>
    </lineage>
</organism>
<sequence>MEIGISNFRMFHDEDSMMRAVATVKRSSVASDLLLQLAEREIEAAETEIEVMEPIALCGEVREDDETLERCRIDKAMKVENKVFFFHGRFICGPDARGLMLTTASIILPSRIFAVYVGKDDDPQHSVPVVTFLSTRFSLGQLTQEFFLEMNKKVSEEGGTRDGTKSKRINHRFYMALDVRIIFLCLSSVAGYRIMYGNGLLGMVKTCPERLALAAFGAIASGFGNTF</sequence>
<proteinExistence type="predicted"/>
<name>A0AAN9I995_CLITE</name>
<gene>
    <name evidence="1" type="ORF">RJT34_28791</name>
</gene>